<evidence type="ECO:0000256" key="3">
    <source>
        <dbReference type="HAMAP-Rule" id="MF_01805"/>
    </source>
</evidence>
<evidence type="ECO:0000256" key="1">
    <source>
        <dbReference type="ARBA" id="ARBA00022829"/>
    </source>
</evidence>
<name>A0A419V302_9BACL</name>
<dbReference type="Pfam" id="PF02616">
    <property type="entry name" value="SMC_ScpA"/>
    <property type="match status" value="1"/>
</dbReference>
<sequence length="251" mass="28842">MEKYSVKIDTFEGPLDLLLHLIQQSEVDIYHISVSTITAQYLDYVRTMQELQLDVASEYLVMAASLLEIKSSMLLPAPIFEEEEEDYEYDPREELIYRLSEYKKYKAAADYLKKQEAEAGTYYTKPFSRSWQELKDKKEDTALPDNVSIYDMIDALQRLKTRAAFNKPSSAVIKQETYSVEEMIGSIENMLASRHGSCLFADFFMEADKPKVVVTFLAMLEMMKQQKIICTQDGNFSDIEVHTAGGTTYGK</sequence>
<comment type="subcellular location">
    <subcellularLocation>
        <location evidence="3">Cytoplasm</location>
    </subcellularLocation>
    <text evidence="3">Associated with two foci at the outer edges of the nucleoid region in young cells, and at four foci within both cell halves in older cells.</text>
</comment>
<dbReference type="PANTHER" id="PTHR33969">
    <property type="entry name" value="SEGREGATION AND CONDENSATION PROTEIN A"/>
    <property type="match status" value="1"/>
</dbReference>
<evidence type="ECO:0000313" key="5">
    <source>
        <dbReference type="Proteomes" id="UP000285120"/>
    </source>
</evidence>
<dbReference type="GO" id="GO:0007059">
    <property type="term" value="P:chromosome segregation"/>
    <property type="evidence" value="ECO:0007669"/>
    <property type="project" value="UniProtKB-UniRule"/>
</dbReference>
<organism evidence="4 5">
    <name type="scientific">Sinobaca qinghaiensis</name>
    <dbReference type="NCBI Taxonomy" id="342944"/>
    <lineage>
        <taxon>Bacteria</taxon>
        <taxon>Bacillati</taxon>
        <taxon>Bacillota</taxon>
        <taxon>Bacilli</taxon>
        <taxon>Bacillales</taxon>
        <taxon>Sporolactobacillaceae</taxon>
        <taxon>Sinobaca</taxon>
    </lineage>
</organism>
<dbReference type="OrthoDB" id="9811016at2"/>
<protein>
    <recommendedName>
        <fullName evidence="2 3">Segregation and condensation protein A</fullName>
    </recommendedName>
</protein>
<proteinExistence type="inferred from homology"/>
<dbReference type="Gene3D" id="6.10.250.2410">
    <property type="match status" value="1"/>
</dbReference>
<dbReference type="GO" id="GO:0006260">
    <property type="term" value="P:DNA replication"/>
    <property type="evidence" value="ECO:0007669"/>
    <property type="project" value="UniProtKB-UniRule"/>
</dbReference>
<dbReference type="GO" id="GO:0051301">
    <property type="term" value="P:cell division"/>
    <property type="evidence" value="ECO:0007669"/>
    <property type="project" value="UniProtKB-KW"/>
</dbReference>
<evidence type="ECO:0000256" key="2">
    <source>
        <dbReference type="ARBA" id="ARBA00044777"/>
    </source>
</evidence>
<dbReference type="InterPro" id="IPR003768">
    <property type="entry name" value="ScpA"/>
</dbReference>
<keyword evidence="3" id="KW-0963">Cytoplasm</keyword>
<comment type="caution">
    <text evidence="4">The sequence shown here is derived from an EMBL/GenBank/DDBJ whole genome shotgun (WGS) entry which is preliminary data.</text>
</comment>
<dbReference type="PANTHER" id="PTHR33969:SF2">
    <property type="entry name" value="SEGREGATION AND CONDENSATION PROTEIN A"/>
    <property type="match status" value="1"/>
</dbReference>
<dbReference type="Gene3D" id="1.10.10.580">
    <property type="entry name" value="Structural maintenance of chromosome 1. Chain E"/>
    <property type="match status" value="1"/>
</dbReference>
<dbReference type="Proteomes" id="UP000285120">
    <property type="component" value="Unassembled WGS sequence"/>
</dbReference>
<dbReference type="HAMAP" id="MF_01805">
    <property type="entry name" value="ScpA"/>
    <property type="match status" value="1"/>
</dbReference>
<dbReference type="RefSeq" id="WP_120193299.1">
    <property type="nucleotide sequence ID" value="NZ_RAPK01000009.1"/>
</dbReference>
<keyword evidence="5" id="KW-1185">Reference proteome</keyword>
<keyword evidence="3" id="KW-0131">Cell cycle</keyword>
<dbReference type="EMBL" id="RAPK01000009">
    <property type="protein sequence ID" value="RKD72905.1"/>
    <property type="molecule type" value="Genomic_DNA"/>
</dbReference>
<keyword evidence="1 3" id="KW-0159">Chromosome partition</keyword>
<reference evidence="4 5" key="1">
    <citation type="submission" date="2018-09" db="EMBL/GenBank/DDBJ databases">
        <title>Genomic Encyclopedia of Archaeal and Bacterial Type Strains, Phase II (KMG-II): from individual species to whole genera.</title>
        <authorList>
            <person name="Goeker M."/>
        </authorList>
    </citation>
    <scope>NUCLEOTIDE SEQUENCE [LARGE SCALE GENOMIC DNA]</scope>
    <source>
        <strain evidence="4 5">DSM 17008</strain>
    </source>
</reference>
<keyword evidence="3" id="KW-0132">Cell division</keyword>
<comment type="similarity">
    <text evidence="3">Belongs to the ScpA family.</text>
</comment>
<evidence type="ECO:0000313" key="4">
    <source>
        <dbReference type="EMBL" id="RKD72905.1"/>
    </source>
</evidence>
<dbReference type="InterPro" id="IPR023093">
    <property type="entry name" value="ScpA-like_C"/>
</dbReference>
<dbReference type="GO" id="GO:0005737">
    <property type="term" value="C:cytoplasm"/>
    <property type="evidence" value="ECO:0007669"/>
    <property type="project" value="UniProtKB-SubCell"/>
</dbReference>
<dbReference type="AlphaFoldDB" id="A0A419V302"/>
<comment type="function">
    <text evidence="3">Participates in chromosomal partition during cell division. May act via the formation of a condensin-like complex containing Smc and ScpB that pull DNA away from mid-cell into both cell halves.</text>
</comment>
<comment type="subunit">
    <text evidence="3">Component of a cohesin-like complex composed of ScpA, ScpB and the Smc homodimer, in which ScpA and ScpB bind to the head domain of Smc. The presence of the three proteins is required for the association of the complex with DNA.</text>
</comment>
<accession>A0A419V302</accession>
<gene>
    <name evidence="3" type="primary">scpA</name>
    <name evidence="4" type="ORF">ATL39_2101</name>
</gene>